<organism evidence="1">
    <name type="scientific">Toxocara canis</name>
    <name type="common">Canine roundworm</name>
    <dbReference type="NCBI Taxonomy" id="6265"/>
    <lineage>
        <taxon>Eukaryota</taxon>
        <taxon>Metazoa</taxon>
        <taxon>Ecdysozoa</taxon>
        <taxon>Nematoda</taxon>
        <taxon>Chromadorea</taxon>
        <taxon>Rhabditida</taxon>
        <taxon>Spirurina</taxon>
        <taxon>Ascaridomorpha</taxon>
        <taxon>Ascaridoidea</taxon>
        <taxon>Toxocaridae</taxon>
        <taxon>Toxocara</taxon>
    </lineage>
</organism>
<name>A0A3P7GFY9_TOXCA</name>
<gene>
    <name evidence="1" type="ORF">TCNE_LOCUS12825</name>
</gene>
<reference evidence="1" key="1">
    <citation type="submission" date="2018-11" db="EMBL/GenBank/DDBJ databases">
        <authorList>
            <consortium name="Pathogen Informatics"/>
        </authorList>
    </citation>
    <scope>NUCLEOTIDE SEQUENCE [LARGE SCALE GENOMIC DNA]</scope>
</reference>
<dbReference type="EMBL" id="UYWY01021445">
    <property type="protein sequence ID" value="VDM44146.1"/>
    <property type="molecule type" value="Genomic_DNA"/>
</dbReference>
<dbReference type="AlphaFoldDB" id="A0A3P7GFY9"/>
<protein>
    <submittedName>
        <fullName evidence="1">Uncharacterized protein</fullName>
    </submittedName>
</protein>
<evidence type="ECO:0000313" key="1">
    <source>
        <dbReference type="EMBL" id="VDM44146.1"/>
    </source>
</evidence>
<accession>A0A3P7GFY9</accession>
<sequence length="35" mass="3696">MSAVLLHPCASGRKVVTVRSEGTSIKRIGAASHYL</sequence>
<proteinExistence type="predicted"/>